<name>A0AAD5S3X8_9FUNG</name>
<dbReference type="Gene3D" id="3.30.450.240">
    <property type="match status" value="1"/>
</dbReference>
<organism evidence="1 2">
    <name type="scientific">Rhizophlyctis rosea</name>
    <dbReference type="NCBI Taxonomy" id="64517"/>
    <lineage>
        <taxon>Eukaryota</taxon>
        <taxon>Fungi</taxon>
        <taxon>Fungi incertae sedis</taxon>
        <taxon>Chytridiomycota</taxon>
        <taxon>Chytridiomycota incertae sedis</taxon>
        <taxon>Chytridiomycetes</taxon>
        <taxon>Rhizophlyctidales</taxon>
        <taxon>Rhizophlyctidaceae</taxon>
        <taxon>Rhizophlyctis</taxon>
    </lineage>
</organism>
<dbReference type="GO" id="GO:1904262">
    <property type="term" value="P:negative regulation of TORC1 signaling"/>
    <property type="evidence" value="ECO:0007669"/>
    <property type="project" value="TreeGrafter"/>
</dbReference>
<sequence length="444" mass="49921">MAEDTTTVFDYIGAQDFIAAKKALQTYKGSTATGAILSKAVSFESSYIEFTFLKPRRFRKETLKESFAALAVDATAEKLRYDSTNDAIEVQILDAICFYADLRQKLISIYASFAEIFDSGDILKLQDLLLTEGHGVQTHATVLGKLGQALEYVAFRNFATQRYNLKEATLKLFTAQNSLEKWKMLRLKTEEQRGIVRLPLLDTAKSSSRIDIFHWLNRLILSLTIKVGLYFHQTLKTQLPNLAASAADRQCPEYLRSIHRYYELHRPSNISLIYLIREDSMYFNKGHFSVGNGSRPTGLNSFPAICSYPADPPLDHWPNLISIMQTHERMISSNTAPEQYLSRRRTSTSSIGSIRSFGAVMKKYAALGAAAISDAEKGDKGGHLVHFYDRKVDSTYFLAKVEDRVVVAVVFRGVGLGEDHPPTVDFVGRLSAELKHAEVFRSLQ</sequence>
<keyword evidence="2" id="KW-1185">Reference proteome</keyword>
<dbReference type="GO" id="GO:0042149">
    <property type="term" value="P:cellular response to glucose starvation"/>
    <property type="evidence" value="ECO:0007669"/>
    <property type="project" value="TreeGrafter"/>
</dbReference>
<dbReference type="SUPFAM" id="SSF158548">
    <property type="entry name" value="FLJ32549 domain-like"/>
    <property type="match status" value="1"/>
</dbReference>
<gene>
    <name evidence="1" type="ORF">HK097_004224</name>
</gene>
<dbReference type="GO" id="GO:0034198">
    <property type="term" value="P:cellular response to amino acid starvation"/>
    <property type="evidence" value="ECO:0007669"/>
    <property type="project" value="TreeGrafter"/>
</dbReference>
<dbReference type="PANTHER" id="PTHR31581:SF1">
    <property type="entry name" value="KICSTOR SUBUNIT 2"/>
    <property type="match status" value="1"/>
</dbReference>
<evidence type="ECO:0000313" key="2">
    <source>
        <dbReference type="Proteomes" id="UP001212841"/>
    </source>
</evidence>
<dbReference type="InterPro" id="IPR038060">
    <property type="entry name" value="C12orf66-like_central_sf"/>
</dbReference>
<dbReference type="PANTHER" id="PTHR31581">
    <property type="entry name" value="KICSTOR COMPLEX PROTEIN C12ORF66"/>
    <property type="match status" value="1"/>
</dbReference>
<proteinExistence type="predicted"/>
<dbReference type="GO" id="GO:0061462">
    <property type="term" value="P:protein localization to lysosome"/>
    <property type="evidence" value="ECO:0007669"/>
    <property type="project" value="TreeGrafter"/>
</dbReference>
<reference evidence="1" key="1">
    <citation type="submission" date="2020-05" db="EMBL/GenBank/DDBJ databases">
        <title>Phylogenomic resolution of chytrid fungi.</title>
        <authorList>
            <person name="Stajich J.E."/>
            <person name="Amses K."/>
            <person name="Simmons R."/>
            <person name="Seto K."/>
            <person name="Myers J."/>
            <person name="Bonds A."/>
            <person name="Quandt C.A."/>
            <person name="Barry K."/>
            <person name="Liu P."/>
            <person name="Grigoriev I."/>
            <person name="Longcore J.E."/>
            <person name="James T.Y."/>
        </authorList>
    </citation>
    <scope>NUCLEOTIDE SEQUENCE</scope>
    <source>
        <strain evidence="1">JEL0318</strain>
    </source>
</reference>
<protein>
    <submittedName>
        <fullName evidence="1">Uncharacterized protein</fullName>
    </submittedName>
</protein>
<dbReference type="EMBL" id="JADGJD010002055">
    <property type="protein sequence ID" value="KAJ3035370.1"/>
    <property type="molecule type" value="Genomic_DNA"/>
</dbReference>
<dbReference type="InterPro" id="IPR018544">
    <property type="entry name" value="KICS_2"/>
</dbReference>
<evidence type="ECO:0000313" key="1">
    <source>
        <dbReference type="EMBL" id="KAJ3035370.1"/>
    </source>
</evidence>
<comment type="caution">
    <text evidence="1">The sequence shown here is derived from an EMBL/GenBank/DDBJ whole genome shotgun (WGS) entry which is preliminary data.</text>
</comment>
<dbReference type="Pfam" id="PF09404">
    <property type="entry name" value="C12orf66_like"/>
    <property type="match status" value="2"/>
</dbReference>
<dbReference type="SUPFAM" id="SSF160651">
    <property type="entry name" value="FLJ32549 C-terminal domain-like"/>
    <property type="match status" value="2"/>
</dbReference>
<dbReference type="Proteomes" id="UP001212841">
    <property type="component" value="Unassembled WGS sequence"/>
</dbReference>
<accession>A0AAD5S3X8</accession>
<dbReference type="AlphaFoldDB" id="A0AAD5S3X8"/>